<gene>
    <name evidence="7" type="ORF">GMI68_08630</name>
    <name evidence="8" type="ORF">J7S26_02305</name>
</gene>
<reference evidence="7 9" key="1">
    <citation type="submission" date="2019-11" db="EMBL/GenBank/DDBJ databases">
        <title>Eggerthellaceae novel genus isolated from the rectal contents of marmort.</title>
        <authorList>
            <person name="Zhang G."/>
        </authorList>
    </citation>
    <scope>NUCLEOTIDE SEQUENCE [LARGE SCALE GENOMIC DNA]</scope>
    <source>
        <strain evidence="9">zg-886</strain>
        <strain evidence="7">Zg-886</strain>
    </source>
</reference>
<dbReference type="SUPFAM" id="SSF63862">
    <property type="entry name" value="Thiamin pyrophosphokinase, substrate-binding domain"/>
    <property type="match status" value="1"/>
</dbReference>
<dbReference type="EMBL" id="WPCR01000012">
    <property type="protein sequence ID" value="NHM14817.1"/>
    <property type="molecule type" value="Genomic_DNA"/>
</dbReference>
<feature type="domain" description="Thiamin pyrophosphokinase thiamin-binding" evidence="6">
    <location>
        <begin position="126"/>
        <end position="203"/>
    </location>
</feature>
<dbReference type="EC" id="2.7.6.2" evidence="5"/>
<dbReference type="Pfam" id="PF04265">
    <property type="entry name" value="TPK_B1_binding"/>
    <property type="match status" value="1"/>
</dbReference>
<dbReference type="InterPro" id="IPR006282">
    <property type="entry name" value="Thi_PPkinase"/>
</dbReference>
<keyword evidence="9" id="KW-1185">Reference proteome</keyword>
<dbReference type="GO" id="GO:0016301">
    <property type="term" value="F:kinase activity"/>
    <property type="evidence" value="ECO:0007669"/>
    <property type="project" value="UniProtKB-KW"/>
</dbReference>
<dbReference type="PANTHER" id="PTHR41299:SF1">
    <property type="entry name" value="THIAMINE PYROPHOSPHOKINASE"/>
    <property type="match status" value="1"/>
</dbReference>
<evidence type="ECO:0000256" key="4">
    <source>
        <dbReference type="ARBA" id="ARBA00022840"/>
    </source>
</evidence>
<dbReference type="GO" id="GO:0009229">
    <property type="term" value="P:thiamine diphosphate biosynthetic process"/>
    <property type="evidence" value="ECO:0007669"/>
    <property type="project" value="InterPro"/>
</dbReference>
<evidence type="ECO:0000313" key="10">
    <source>
        <dbReference type="Proteomes" id="UP000671910"/>
    </source>
</evidence>
<evidence type="ECO:0000313" key="8">
    <source>
        <dbReference type="EMBL" id="QTU84776.1"/>
    </source>
</evidence>
<dbReference type="Proteomes" id="UP000671910">
    <property type="component" value="Chromosome"/>
</dbReference>
<sequence>MGVCALVAASDFNREDFCARHAAGEFDYVIAVDGGYAHLESAGIKPDMALGDFDSLGYKPAGLRVAAYPPEKDKSDLELAFDRACALKHDEVVVYGALGGRLDHTLANLQLFAKFSEDGLYVTAVGQHEAIRALTGPDVLELPALEAGTVSVFSVSDVAQGVIETGMKYSLDDEPLTNRTSRGVSNELLGKPATVAVESGTLLVFYPLR</sequence>
<dbReference type="AlphaFoldDB" id="A0A9E6MR77"/>
<dbReference type="CDD" id="cd07995">
    <property type="entry name" value="TPK"/>
    <property type="match status" value="1"/>
</dbReference>
<evidence type="ECO:0000256" key="1">
    <source>
        <dbReference type="ARBA" id="ARBA00022679"/>
    </source>
</evidence>
<dbReference type="SUPFAM" id="SSF63999">
    <property type="entry name" value="Thiamin pyrophosphokinase, catalytic domain"/>
    <property type="match status" value="1"/>
</dbReference>
<dbReference type="GO" id="GO:0005524">
    <property type="term" value="F:ATP binding"/>
    <property type="evidence" value="ECO:0007669"/>
    <property type="project" value="UniProtKB-KW"/>
</dbReference>
<dbReference type="InterPro" id="IPR007371">
    <property type="entry name" value="TPK_catalytic"/>
</dbReference>
<keyword evidence="2" id="KW-0547">Nucleotide-binding</keyword>
<evidence type="ECO:0000256" key="3">
    <source>
        <dbReference type="ARBA" id="ARBA00022777"/>
    </source>
</evidence>
<dbReference type="SMART" id="SM00983">
    <property type="entry name" value="TPK_B1_binding"/>
    <property type="match status" value="1"/>
</dbReference>
<dbReference type="InterPro" id="IPR053149">
    <property type="entry name" value="TPK"/>
</dbReference>
<dbReference type="InterPro" id="IPR036371">
    <property type="entry name" value="TPK_B1-bd_sf"/>
</dbReference>
<dbReference type="KEGG" id="ebz:J7S26_02305"/>
<dbReference type="NCBIfam" id="TIGR01378">
    <property type="entry name" value="thi_PPkinase"/>
    <property type="match status" value="1"/>
</dbReference>
<proteinExistence type="predicted"/>
<protein>
    <recommendedName>
        <fullName evidence="5">Thiamine diphosphokinase</fullName>
        <ecNumber evidence="5">2.7.6.2</ecNumber>
    </recommendedName>
</protein>
<dbReference type="EMBL" id="CP072829">
    <property type="protein sequence ID" value="QTU84776.1"/>
    <property type="molecule type" value="Genomic_DNA"/>
</dbReference>
<evidence type="ECO:0000313" key="9">
    <source>
        <dbReference type="Proteomes" id="UP000636394"/>
    </source>
</evidence>
<evidence type="ECO:0000256" key="5">
    <source>
        <dbReference type="NCBIfam" id="TIGR01378"/>
    </source>
</evidence>
<reference evidence="8" key="2">
    <citation type="submission" date="2021-04" db="EMBL/GenBank/DDBJ databases">
        <title>Novel species in family Eggerthellaceae.</title>
        <authorList>
            <person name="Zhang G."/>
        </authorList>
    </citation>
    <scope>NUCLEOTIDE SEQUENCE</scope>
    <source>
        <strain evidence="8">Zg-886</strain>
    </source>
</reference>
<organism evidence="8 10">
    <name type="scientific">Xiamenia xianingshaonis</name>
    <dbReference type="NCBI Taxonomy" id="2682776"/>
    <lineage>
        <taxon>Bacteria</taxon>
        <taxon>Bacillati</taxon>
        <taxon>Actinomycetota</taxon>
        <taxon>Coriobacteriia</taxon>
        <taxon>Eggerthellales</taxon>
        <taxon>Eggerthellaceae</taxon>
        <taxon>Xiamenia</taxon>
    </lineage>
</organism>
<dbReference type="RefSeq" id="WP_166340290.1">
    <property type="nucleotide sequence ID" value="NZ_CP072829.1"/>
</dbReference>
<dbReference type="InterPro" id="IPR007373">
    <property type="entry name" value="Thiamin_PyroPKinase_B1-bd"/>
</dbReference>
<dbReference type="Proteomes" id="UP000636394">
    <property type="component" value="Unassembled WGS sequence"/>
</dbReference>
<evidence type="ECO:0000313" key="7">
    <source>
        <dbReference type="EMBL" id="NHM14817.1"/>
    </source>
</evidence>
<dbReference type="InterPro" id="IPR036759">
    <property type="entry name" value="TPK_catalytic_sf"/>
</dbReference>
<dbReference type="GO" id="GO:0006772">
    <property type="term" value="P:thiamine metabolic process"/>
    <property type="evidence" value="ECO:0007669"/>
    <property type="project" value="UniProtKB-UniRule"/>
</dbReference>
<evidence type="ECO:0000256" key="2">
    <source>
        <dbReference type="ARBA" id="ARBA00022741"/>
    </source>
</evidence>
<dbReference type="GO" id="GO:0004788">
    <property type="term" value="F:thiamine diphosphokinase activity"/>
    <property type="evidence" value="ECO:0007669"/>
    <property type="project" value="UniProtKB-UniRule"/>
</dbReference>
<name>A0A9E6MR77_9ACTN</name>
<accession>A0A9E6MR77</accession>
<keyword evidence="1 8" id="KW-0808">Transferase</keyword>
<dbReference type="PANTHER" id="PTHR41299">
    <property type="entry name" value="THIAMINE PYROPHOSPHOKINASE"/>
    <property type="match status" value="1"/>
</dbReference>
<dbReference type="Pfam" id="PF04263">
    <property type="entry name" value="TPK_catalytic"/>
    <property type="match status" value="1"/>
</dbReference>
<keyword evidence="4" id="KW-0067">ATP-binding</keyword>
<dbReference type="Gene3D" id="3.40.50.10240">
    <property type="entry name" value="Thiamin pyrophosphokinase, catalytic domain"/>
    <property type="match status" value="1"/>
</dbReference>
<keyword evidence="3" id="KW-0418">Kinase</keyword>
<evidence type="ECO:0000259" key="6">
    <source>
        <dbReference type="SMART" id="SM00983"/>
    </source>
</evidence>
<dbReference type="GO" id="GO:0030975">
    <property type="term" value="F:thiamine binding"/>
    <property type="evidence" value="ECO:0007669"/>
    <property type="project" value="InterPro"/>
</dbReference>